<gene>
    <name evidence="2" type="ORF">BpHYR1_016591</name>
</gene>
<dbReference type="AlphaFoldDB" id="A0A3M7SK97"/>
<accession>A0A3M7SK97</accession>
<protein>
    <submittedName>
        <fullName evidence="2">Uncharacterized protein</fullName>
    </submittedName>
</protein>
<evidence type="ECO:0000256" key="1">
    <source>
        <dbReference type="SAM" id="Phobius"/>
    </source>
</evidence>
<comment type="caution">
    <text evidence="2">The sequence shown here is derived from an EMBL/GenBank/DDBJ whole genome shotgun (WGS) entry which is preliminary data.</text>
</comment>
<proteinExistence type="predicted"/>
<keyword evidence="1" id="KW-0812">Transmembrane</keyword>
<dbReference type="EMBL" id="REGN01001205">
    <property type="protein sequence ID" value="RNA36294.1"/>
    <property type="molecule type" value="Genomic_DNA"/>
</dbReference>
<sequence length="688" mass="80037">MNSKIRTSVKLKIPPAFEPDVWVCNHSKKKSVQTTPDSGSVRNHHSTRSSAFKKKLKFLSMKQFDKQMNRKFEQLRLARREKIQSPYSKRLLLSEYKNSKNLVPKKHKSKKKIKRYIKMKIFSKKKYGYKKIFKRIKNLDSRNRTKVNQLFKMGRKETRKKLSFIKQKMNKKANCKNLKELNDSSSFLEEYLINENDLFELSSVEIPESNKQRSSDLNLTTNFENESKTKLEKVDIELNFASFQNDSHVANDFGKKNNPSIRKNRKVFKKINSNGGKIKHFQVESEGLQNYKSNEKINSIENFKTTMTKKRRHSTGSLKGLNKVKYDSNMTNYERQNSNSIFEFTEPNLSPKSFWIDSGKTQLGLKIDRFIRRYKKLSKQKKYLLFFIIVLLFFTTLSFLIIFILLLLGPTYQYFIINNLESNASHILSTKKNSLTSLPNSQNDTIVKNQGLVGDFCIKVVGDCSKYMECKKHNSLLSNISTCQCINGFIADSNRTCKGIAKSYCQYDSDCWKDLVCNKNQNKCICKNGYLPRPDGTCFGRYNSTCETDEDCLKNGECAMINWTENKKVCRCSTRKRAFYLPDNEPSRQCRLLVGARCDDDQDCVENARCSKYCSCKETDLFFETENFFCEDACQVISKNTHSKSTKYPHPRKCGYHFSCSPRDLDLCPSNYSFDFDKQSCNSSILCH</sequence>
<evidence type="ECO:0000313" key="3">
    <source>
        <dbReference type="Proteomes" id="UP000276133"/>
    </source>
</evidence>
<reference evidence="2 3" key="1">
    <citation type="journal article" date="2018" name="Sci. Rep.">
        <title>Genomic signatures of local adaptation to the degree of environmental predictability in rotifers.</title>
        <authorList>
            <person name="Franch-Gras L."/>
            <person name="Hahn C."/>
            <person name="Garcia-Roger E.M."/>
            <person name="Carmona M.J."/>
            <person name="Serra M."/>
            <person name="Gomez A."/>
        </authorList>
    </citation>
    <scope>NUCLEOTIDE SEQUENCE [LARGE SCALE GENOMIC DNA]</scope>
    <source>
        <strain evidence="2">HYR1</strain>
    </source>
</reference>
<evidence type="ECO:0000313" key="2">
    <source>
        <dbReference type="EMBL" id="RNA36294.1"/>
    </source>
</evidence>
<keyword evidence="3" id="KW-1185">Reference proteome</keyword>
<dbReference type="Proteomes" id="UP000276133">
    <property type="component" value="Unassembled WGS sequence"/>
</dbReference>
<keyword evidence="1" id="KW-1133">Transmembrane helix</keyword>
<organism evidence="2 3">
    <name type="scientific">Brachionus plicatilis</name>
    <name type="common">Marine rotifer</name>
    <name type="synonym">Brachionus muelleri</name>
    <dbReference type="NCBI Taxonomy" id="10195"/>
    <lineage>
        <taxon>Eukaryota</taxon>
        <taxon>Metazoa</taxon>
        <taxon>Spiralia</taxon>
        <taxon>Gnathifera</taxon>
        <taxon>Rotifera</taxon>
        <taxon>Eurotatoria</taxon>
        <taxon>Monogononta</taxon>
        <taxon>Pseudotrocha</taxon>
        <taxon>Ploima</taxon>
        <taxon>Brachionidae</taxon>
        <taxon>Brachionus</taxon>
    </lineage>
</organism>
<keyword evidence="1" id="KW-0472">Membrane</keyword>
<feature type="transmembrane region" description="Helical" evidence="1">
    <location>
        <begin position="383"/>
        <end position="408"/>
    </location>
</feature>
<dbReference type="OrthoDB" id="10596518at2759"/>
<name>A0A3M7SK97_BRAPC</name>